<dbReference type="Proteomes" id="UP001056120">
    <property type="component" value="Linkage Group LG01"/>
</dbReference>
<protein>
    <submittedName>
        <fullName evidence="1">Uncharacterized protein</fullName>
    </submittedName>
</protein>
<evidence type="ECO:0000313" key="2">
    <source>
        <dbReference type="Proteomes" id="UP001056120"/>
    </source>
</evidence>
<sequence length="284" mass="32570">MEEYFKQPFHWKEVSASAAADEEENATADKSNAAVDEGNAAADDHTSATDEEISPTNADKNFLRHQIHLLYQPSILKQHQHILLLRIGYNHQQQTILLLILCMVHIKLYQWNGKEDSKQVPGGDVAEFSGTRGFDFLLSDDTIVRFKDIDEVMMMEDTFLIKIYDKKDNIFVVQNERGTFLVILVVNFLIKKRSVVAWSSEDEENFIKHEEDTVIGLKIDTAFFMHEAIYNIPWREDEASGPKNKEKLIMTNEEPLAPESETATYVNEASPKASNRDKRKKSMT</sequence>
<keyword evidence="2" id="KW-1185">Reference proteome</keyword>
<accession>A0ACB9KAN6</accession>
<name>A0ACB9KAN6_9ASTR</name>
<reference evidence="2" key="1">
    <citation type="journal article" date="2022" name="Mol. Ecol. Resour.">
        <title>The genomes of chicory, endive, great burdock and yacon provide insights into Asteraceae palaeo-polyploidization history and plant inulin production.</title>
        <authorList>
            <person name="Fan W."/>
            <person name="Wang S."/>
            <person name="Wang H."/>
            <person name="Wang A."/>
            <person name="Jiang F."/>
            <person name="Liu H."/>
            <person name="Zhao H."/>
            <person name="Xu D."/>
            <person name="Zhang Y."/>
        </authorList>
    </citation>
    <scope>NUCLEOTIDE SEQUENCE [LARGE SCALE GENOMIC DNA]</scope>
    <source>
        <strain evidence="2">cv. Yunnan</strain>
    </source>
</reference>
<reference evidence="1 2" key="2">
    <citation type="journal article" date="2022" name="Mol. Ecol. Resour.">
        <title>The genomes of chicory, endive, great burdock and yacon provide insights into Asteraceae paleo-polyploidization history and plant inulin production.</title>
        <authorList>
            <person name="Fan W."/>
            <person name="Wang S."/>
            <person name="Wang H."/>
            <person name="Wang A."/>
            <person name="Jiang F."/>
            <person name="Liu H."/>
            <person name="Zhao H."/>
            <person name="Xu D."/>
            <person name="Zhang Y."/>
        </authorList>
    </citation>
    <scope>NUCLEOTIDE SEQUENCE [LARGE SCALE GENOMIC DNA]</scope>
    <source>
        <strain evidence="2">cv. Yunnan</strain>
        <tissue evidence="1">Leaves</tissue>
    </source>
</reference>
<dbReference type="EMBL" id="CM042018">
    <property type="protein sequence ID" value="KAI3829351.1"/>
    <property type="molecule type" value="Genomic_DNA"/>
</dbReference>
<evidence type="ECO:0000313" key="1">
    <source>
        <dbReference type="EMBL" id="KAI3829351.1"/>
    </source>
</evidence>
<comment type="caution">
    <text evidence="1">The sequence shown here is derived from an EMBL/GenBank/DDBJ whole genome shotgun (WGS) entry which is preliminary data.</text>
</comment>
<proteinExistence type="predicted"/>
<organism evidence="1 2">
    <name type="scientific">Smallanthus sonchifolius</name>
    <dbReference type="NCBI Taxonomy" id="185202"/>
    <lineage>
        <taxon>Eukaryota</taxon>
        <taxon>Viridiplantae</taxon>
        <taxon>Streptophyta</taxon>
        <taxon>Embryophyta</taxon>
        <taxon>Tracheophyta</taxon>
        <taxon>Spermatophyta</taxon>
        <taxon>Magnoliopsida</taxon>
        <taxon>eudicotyledons</taxon>
        <taxon>Gunneridae</taxon>
        <taxon>Pentapetalae</taxon>
        <taxon>asterids</taxon>
        <taxon>campanulids</taxon>
        <taxon>Asterales</taxon>
        <taxon>Asteraceae</taxon>
        <taxon>Asteroideae</taxon>
        <taxon>Heliantheae alliance</taxon>
        <taxon>Millerieae</taxon>
        <taxon>Smallanthus</taxon>
    </lineage>
</organism>
<gene>
    <name evidence="1" type="ORF">L1987_03471</name>
</gene>